<gene>
    <name evidence="2" type="ORF">GO755_27675</name>
</gene>
<evidence type="ECO:0000313" key="2">
    <source>
        <dbReference type="EMBL" id="MVM33847.1"/>
    </source>
</evidence>
<dbReference type="GO" id="GO:0008236">
    <property type="term" value="F:serine-type peptidase activity"/>
    <property type="evidence" value="ECO:0007669"/>
    <property type="project" value="InterPro"/>
</dbReference>
<comment type="caution">
    <text evidence="2">The sequence shown here is derived from an EMBL/GenBank/DDBJ whole genome shotgun (WGS) entry which is preliminary data.</text>
</comment>
<dbReference type="PANTHER" id="PTHR11261">
    <property type="entry name" value="INTERPHOTORECEPTOR RETINOID-BINDING PROTEIN"/>
    <property type="match status" value="1"/>
</dbReference>
<dbReference type="SMART" id="SM00245">
    <property type="entry name" value="TSPc"/>
    <property type="match status" value="1"/>
</dbReference>
<dbReference type="Gene3D" id="3.30.750.44">
    <property type="match status" value="1"/>
</dbReference>
<dbReference type="Pfam" id="PF11918">
    <property type="entry name" value="Peptidase_S41_N"/>
    <property type="match status" value="1"/>
</dbReference>
<keyword evidence="3" id="KW-1185">Reference proteome</keyword>
<proteinExistence type="predicted"/>
<dbReference type="CDD" id="cd07563">
    <property type="entry name" value="Peptidase_S41_IRBP"/>
    <property type="match status" value="1"/>
</dbReference>
<dbReference type="Proteomes" id="UP000436006">
    <property type="component" value="Unassembled WGS sequence"/>
</dbReference>
<dbReference type="Gene3D" id="3.90.226.10">
    <property type="entry name" value="2-enoyl-CoA Hydratase, Chain A, domain 1"/>
    <property type="match status" value="1"/>
</dbReference>
<dbReference type="InterPro" id="IPR005151">
    <property type="entry name" value="Tail-specific_protease"/>
</dbReference>
<reference evidence="2 3" key="1">
    <citation type="submission" date="2019-12" db="EMBL/GenBank/DDBJ databases">
        <title>Spirosoma sp. HMF4905 genome sequencing and assembly.</title>
        <authorList>
            <person name="Kang H."/>
            <person name="Cha I."/>
            <person name="Kim H."/>
            <person name="Joh K."/>
        </authorList>
    </citation>
    <scope>NUCLEOTIDE SEQUENCE [LARGE SCALE GENOMIC DNA]</scope>
    <source>
        <strain evidence="2 3">HMF4905</strain>
    </source>
</reference>
<dbReference type="Pfam" id="PF03572">
    <property type="entry name" value="Peptidase_S41"/>
    <property type="match status" value="1"/>
</dbReference>
<dbReference type="PANTHER" id="PTHR11261:SF3">
    <property type="entry name" value="RETINOL-BINDING PROTEIN 3"/>
    <property type="match status" value="1"/>
</dbReference>
<evidence type="ECO:0000259" key="1">
    <source>
        <dbReference type="SMART" id="SM00245"/>
    </source>
</evidence>
<name>A0A7K1SJ59_9BACT</name>
<organism evidence="2 3">
    <name type="scientific">Spirosoma arboris</name>
    <dbReference type="NCBI Taxonomy" id="2682092"/>
    <lineage>
        <taxon>Bacteria</taxon>
        <taxon>Pseudomonadati</taxon>
        <taxon>Bacteroidota</taxon>
        <taxon>Cytophagia</taxon>
        <taxon>Cytophagales</taxon>
        <taxon>Cytophagaceae</taxon>
        <taxon>Spirosoma</taxon>
    </lineage>
</organism>
<sequence>MNPMFNSLRRSLLPILIWIVCLLPRVSRSQPVVAGPDQPIDAQTRRVVIQSLMQQLGSQYVFPKVVAQIQEVIQAKLSAGDYDSITSSKAFADTLTAHIQRISHDKHLRLFYQNTPSKSSDGSSTANEQAALQQYGRRINFGFGKPELLPGNIGYLRIDEFMPIALAAGTATDAMNYLSQTDALILDVRHNRGGDPAMVAFLASYFFGSDSVHLNDIVSRGGKSVQAFWTHSQLPGKRYVGKPVYLLTSTKTFSAGEEFAYDLQNLKRAILVGELTAGGAHSGEMIRIGDHFTAFIPVEYARNPITQTNWEGTGVKPDLAIAQRKAQKKAHIIALKTLISSTPGAVKKRELARVIEQLNAVD</sequence>
<dbReference type="RefSeq" id="WP_157588565.1">
    <property type="nucleotide sequence ID" value="NZ_WPIN01000013.1"/>
</dbReference>
<dbReference type="AlphaFoldDB" id="A0A7K1SJ59"/>
<accession>A0A7K1SJ59</accession>
<dbReference type="GO" id="GO:0006508">
    <property type="term" value="P:proteolysis"/>
    <property type="evidence" value="ECO:0007669"/>
    <property type="project" value="InterPro"/>
</dbReference>
<evidence type="ECO:0000313" key="3">
    <source>
        <dbReference type="Proteomes" id="UP000436006"/>
    </source>
</evidence>
<dbReference type="InterPro" id="IPR029045">
    <property type="entry name" value="ClpP/crotonase-like_dom_sf"/>
</dbReference>
<protein>
    <submittedName>
        <fullName evidence="2">Peptidase</fullName>
    </submittedName>
</protein>
<dbReference type="EMBL" id="WPIN01000013">
    <property type="protein sequence ID" value="MVM33847.1"/>
    <property type="molecule type" value="Genomic_DNA"/>
</dbReference>
<dbReference type="SUPFAM" id="SSF52096">
    <property type="entry name" value="ClpP/crotonase"/>
    <property type="match status" value="1"/>
</dbReference>
<feature type="domain" description="Tail specific protease" evidence="1">
    <location>
        <begin position="125"/>
        <end position="322"/>
    </location>
</feature>